<feature type="compositionally biased region" description="Low complexity" evidence="6">
    <location>
        <begin position="423"/>
        <end position="444"/>
    </location>
</feature>
<dbReference type="PANTHER" id="PTHR15727:SF3">
    <property type="entry name" value="RING FINGER PROTEIN 214"/>
    <property type="match status" value="1"/>
</dbReference>
<dbReference type="PANTHER" id="PTHR15727">
    <property type="entry name" value="RING FINGER PROTEIN 214"/>
    <property type="match status" value="1"/>
</dbReference>
<dbReference type="AlphaFoldDB" id="A0AAY4AR90"/>
<dbReference type="GeneTree" id="ENSGT00940000159470"/>
<dbReference type="Pfam" id="PF13639">
    <property type="entry name" value="zf-RING_2"/>
    <property type="match status" value="1"/>
</dbReference>
<evidence type="ECO:0000256" key="5">
    <source>
        <dbReference type="SAM" id="Coils"/>
    </source>
</evidence>
<dbReference type="Gene3D" id="3.30.40.10">
    <property type="entry name" value="Zinc/RING finger domain, C3HC4 (zinc finger)"/>
    <property type="match status" value="1"/>
</dbReference>
<reference evidence="8 9" key="1">
    <citation type="submission" date="2020-06" db="EMBL/GenBank/DDBJ databases">
        <authorList>
            <consortium name="Wellcome Sanger Institute Data Sharing"/>
        </authorList>
    </citation>
    <scope>NUCLEOTIDE SEQUENCE [LARGE SCALE GENOMIC DNA]</scope>
</reference>
<dbReference type="Ensembl" id="ENSDCDT00010010353.1">
    <property type="protein sequence ID" value="ENSDCDP00010009861.1"/>
    <property type="gene ID" value="ENSDCDG00010004386.1"/>
</dbReference>
<keyword evidence="9" id="KW-1185">Reference proteome</keyword>
<reference evidence="8" key="2">
    <citation type="submission" date="2025-08" db="UniProtKB">
        <authorList>
            <consortium name="Ensembl"/>
        </authorList>
    </citation>
    <scope>IDENTIFICATION</scope>
</reference>
<evidence type="ECO:0000256" key="1">
    <source>
        <dbReference type="ARBA" id="ARBA00022723"/>
    </source>
</evidence>
<feature type="coiled-coil region" evidence="5">
    <location>
        <begin position="98"/>
        <end position="132"/>
    </location>
</feature>
<keyword evidence="1" id="KW-0479">Metal-binding</keyword>
<feature type="region of interest" description="Disordered" evidence="6">
    <location>
        <begin position="416"/>
        <end position="444"/>
    </location>
</feature>
<dbReference type="Pfam" id="PF24525">
    <property type="entry name" value="TTC3"/>
    <property type="match status" value="1"/>
</dbReference>
<reference evidence="8" key="3">
    <citation type="submission" date="2025-09" db="UniProtKB">
        <authorList>
            <consortium name="Ensembl"/>
        </authorList>
    </citation>
    <scope>IDENTIFICATION</scope>
</reference>
<organism evidence="8 9">
    <name type="scientific">Denticeps clupeoides</name>
    <name type="common">denticle herring</name>
    <dbReference type="NCBI Taxonomy" id="299321"/>
    <lineage>
        <taxon>Eukaryota</taxon>
        <taxon>Metazoa</taxon>
        <taxon>Chordata</taxon>
        <taxon>Craniata</taxon>
        <taxon>Vertebrata</taxon>
        <taxon>Euteleostomi</taxon>
        <taxon>Actinopterygii</taxon>
        <taxon>Neopterygii</taxon>
        <taxon>Teleostei</taxon>
        <taxon>Clupei</taxon>
        <taxon>Clupeiformes</taxon>
        <taxon>Denticipitoidei</taxon>
        <taxon>Denticipitidae</taxon>
        <taxon>Denticeps</taxon>
    </lineage>
</organism>
<evidence type="ECO:0000313" key="8">
    <source>
        <dbReference type="Ensembl" id="ENSDCDP00010009861.1"/>
    </source>
</evidence>
<dbReference type="SUPFAM" id="SSF57850">
    <property type="entry name" value="RING/U-box"/>
    <property type="match status" value="1"/>
</dbReference>
<dbReference type="InterPro" id="IPR013083">
    <property type="entry name" value="Znf_RING/FYVE/PHD"/>
</dbReference>
<protein>
    <recommendedName>
        <fullName evidence="7">RING-type domain-containing protein</fullName>
    </recommendedName>
</protein>
<feature type="coiled-coil region" evidence="5">
    <location>
        <begin position="156"/>
        <end position="227"/>
    </location>
</feature>
<dbReference type="InterPro" id="IPR056872">
    <property type="entry name" value="TTC3/DZIP3-like_helical"/>
</dbReference>
<dbReference type="PROSITE" id="PS50089">
    <property type="entry name" value="ZF_RING_2"/>
    <property type="match status" value="1"/>
</dbReference>
<keyword evidence="3" id="KW-0862">Zinc</keyword>
<sequence>MAEFEGFTTEEDDVREASELGRLCFDPCAEWAFEDFVEWSEGDGDGMGVGSAEVQTSSEAAEQISQTGVMLTLEKEVNTDQDWESAVRSVVEHGVTLAKQYEEMKKREDEEKAEHERLISSLERRREEGKREHGSLIEKINSLQVKLELNSSRMTRKNFLSKRQELSTEKGRLEQDCKRLTQELEATNKKLSTLTDDQEKLVWEREIAELQTEINQKRKQMEEATHLALQDEIAAVEMQREVIVSQVEDWIAEADRYLHALKQDPSQQYLLQRLKWEKNVAWARSVVGQIQNKFNENLQLLHQGQLLENLPKISTPALPHIPLLELSMSALHSFPQTMLYAHSEQSLPSVPITTSLPQPSSVLVPAPWTVPPISPPLPSATVPNFLPAMGNSHQPSTASQMPLTGTPVIMGVPSRAMPPPQAPAATTAQPSAHAPLLPANPAPAGKLDKFLDRLGVRFPQSTRQQIMTALQQIKTARGTMAGLSEEEISQQVAQRLAENEKLVLGPIGPPAGTRALLNPVTLPQPPPAQFQRPICGPNRPGVGQVFHTRPPRSAAPASRKLCLMCQNHVDASSQYALSCSHTLHKECIRVWLQTSKNNSCPFCPSK</sequence>
<dbReference type="GO" id="GO:0008270">
    <property type="term" value="F:zinc ion binding"/>
    <property type="evidence" value="ECO:0007669"/>
    <property type="project" value="UniProtKB-KW"/>
</dbReference>
<proteinExistence type="predicted"/>
<evidence type="ECO:0000313" key="9">
    <source>
        <dbReference type="Proteomes" id="UP000694580"/>
    </source>
</evidence>
<feature type="domain" description="RING-type" evidence="7">
    <location>
        <begin position="562"/>
        <end position="603"/>
    </location>
</feature>
<evidence type="ECO:0000256" key="2">
    <source>
        <dbReference type="ARBA" id="ARBA00022771"/>
    </source>
</evidence>
<evidence type="ECO:0000256" key="6">
    <source>
        <dbReference type="SAM" id="MobiDB-lite"/>
    </source>
</evidence>
<accession>A0AAY4AR90</accession>
<dbReference type="Proteomes" id="UP000694580">
    <property type="component" value="Chromosome 6"/>
</dbReference>
<dbReference type="GO" id="GO:0004842">
    <property type="term" value="F:ubiquitin-protein transferase activity"/>
    <property type="evidence" value="ECO:0007669"/>
    <property type="project" value="TreeGrafter"/>
</dbReference>
<dbReference type="InterPro" id="IPR001841">
    <property type="entry name" value="Znf_RING"/>
</dbReference>
<keyword evidence="2 4" id="KW-0863">Zinc-finger</keyword>
<keyword evidence="5" id="KW-0175">Coiled coil</keyword>
<evidence type="ECO:0000256" key="4">
    <source>
        <dbReference type="PROSITE-ProRule" id="PRU00175"/>
    </source>
</evidence>
<gene>
    <name evidence="8" type="primary">CCDC17</name>
</gene>
<evidence type="ECO:0000259" key="7">
    <source>
        <dbReference type="PROSITE" id="PS50089"/>
    </source>
</evidence>
<evidence type="ECO:0000256" key="3">
    <source>
        <dbReference type="ARBA" id="ARBA00022833"/>
    </source>
</evidence>
<name>A0AAY4AR90_9TELE</name>